<keyword evidence="1" id="KW-0677">Repeat</keyword>
<dbReference type="PANTHER" id="PTHR46043:SF5">
    <property type="entry name" value="ARM REPEAT SUPERFAMILY PROTEIN"/>
    <property type="match status" value="1"/>
</dbReference>
<dbReference type="Gene3D" id="1.25.10.10">
    <property type="entry name" value="Leucine-rich Repeat Variant"/>
    <property type="match status" value="1"/>
</dbReference>
<dbReference type="InterPro" id="IPR016024">
    <property type="entry name" value="ARM-type_fold"/>
</dbReference>
<name>A0AAV6XST3_9LAMI</name>
<evidence type="ECO:0000259" key="3">
    <source>
        <dbReference type="Pfam" id="PF23005"/>
    </source>
</evidence>
<dbReference type="EMBL" id="WHWC01000003">
    <property type="protein sequence ID" value="KAG8385629.1"/>
    <property type="molecule type" value="Genomic_DNA"/>
</dbReference>
<dbReference type="AlphaFoldDB" id="A0AAV6XST3"/>
<evidence type="ECO:0000313" key="4">
    <source>
        <dbReference type="EMBL" id="KAG8385629.1"/>
    </source>
</evidence>
<gene>
    <name evidence="4" type="ORF">BUALT_Bualt03G0064900</name>
</gene>
<evidence type="ECO:0000256" key="2">
    <source>
        <dbReference type="PROSITE-ProRule" id="PRU00259"/>
    </source>
</evidence>
<sequence>MAEKLKQSTFNQSSEEKTRLRQAILLISSLISLSHSIKVFAAKWQSIRIKLEELFSNLTAVENCESTDNFSLSITLESISSTLNSCDELAKRCLELSYSGKLLMQSDLDIVSAKLDNHVKSISDIYAMGLLTQSNAIVVSRPSVSASKDDIKFYMDDLLSRLKIGSSDMKKQALIAFNEVILEDGRYVKTALEVYSFINLFVSFLDLKDVEIQEEAAKSVCLIAGFECYKSVLVIAGVIAPLIRVLETGSELSKEFAARCLMKVTENSDNAWSVSAHGGVTALLKICGNNDCNNDELVCLAFGVLKNLVGVEEIKRFIVEEGAITEFIKLVNSKDEVIQISSIDLLQTMAYEDESIRKTIIQQGGIRAFVRILDPKSSFSTKTREVALKGIMSIYLSSMNALNLLINYGFMDHILYFLRYGHVSVQELALKAAFWLCGTSQEAKKAMGDAGFMPVLVKFIDSKSFEIRELAAETLSSLVMLPKNRKKFVQNDQNVGLVMQMLDQGEVSGNKKLFLSILMSLTSSNSARKQIVNSGYLKNIEKLAEEEVKDAKKIVRKLSSNRFSNIFSGLWHS</sequence>
<feature type="domain" description="DUF7032" evidence="3">
    <location>
        <begin position="22"/>
        <end position="129"/>
    </location>
</feature>
<dbReference type="Pfam" id="PF23005">
    <property type="entry name" value="DUF7032"/>
    <property type="match status" value="1"/>
</dbReference>
<accession>A0AAV6XST3</accession>
<keyword evidence="5" id="KW-1185">Reference proteome</keyword>
<evidence type="ECO:0000313" key="5">
    <source>
        <dbReference type="Proteomes" id="UP000826271"/>
    </source>
</evidence>
<dbReference type="InterPro" id="IPR054296">
    <property type="entry name" value="DUF7032"/>
</dbReference>
<dbReference type="PROSITE" id="PS50176">
    <property type="entry name" value="ARM_REPEAT"/>
    <property type="match status" value="1"/>
</dbReference>
<evidence type="ECO:0000256" key="1">
    <source>
        <dbReference type="ARBA" id="ARBA00022737"/>
    </source>
</evidence>
<dbReference type="Pfam" id="PF00514">
    <property type="entry name" value="Arm"/>
    <property type="match status" value="1"/>
</dbReference>
<dbReference type="PANTHER" id="PTHR46043">
    <property type="entry name" value="ARM REPEAT SUPERFAMILY PROTEIN"/>
    <property type="match status" value="1"/>
</dbReference>
<protein>
    <recommendedName>
        <fullName evidence="3">DUF7032 domain-containing protein</fullName>
    </recommendedName>
</protein>
<dbReference type="SMART" id="SM00185">
    <property type="entry name" value="ARM"/>
    <property type="match status" value="5"/>
</dbReference>
<reference evidence="4" key="1">
    <citation type="submission" date="2019-10" db="EMBL/GenBank/DDBJ databases">
        <authorList>
            <person name="Zhang R."/>
            <person name="Pan Y."/>
            <person name="Wang J."/>
            <person name="Ma R."/>
            <person name="Yu S."/>
        </authorList>
    </citation>
    <scope>NUCLEOTIDE SEQUENCE</scope>
    <source>
        <strain evidence="4">LA-IB0</strain>
        <tissue evidence="4">Leaf</tissue>
    </source>
</reference>
<comment type="caution">
    <text evidence="4">The sequence shown here is derived from an EMBL/GenBank/DDBJ whole genome shotgun (WGS) entry which is preliminary data.</text>
</comment>
<dbReference type="InterPro" id="IPR011989">
    <property type="entry name" value="ARM-like"/>
</dbReference>
<organism evidence="4 5">
    <name type="scientific">Buddleja alternifolia</name>
    <dbReference type="NCBI Taxonomy" id="168488"/>
    <lineage>
        <taxon>Eukaryota</taxon>
        <taxon>Viridiplantae</taxon>
        <taxon>Streptophyta</taxon>
        <taxon>Embryophyta</taxon>
        <taxon>Tracheophyta</taxon>
        <taxon>Spermatophyta</taxon>
        <taxon>Magnoliopsida</taxon>
        <taxon>eudicotyledons</taxon>
        <taxon>Gunneridae</taxon>
        <taxon>Pentapetalae</taxon>
        <taxon>asterids</taxon>
        <taxon>lamiids</taxon>
        <taxon>Lamiales</taxon>
        <taxon>Scrophulariaceae</taxon>
        <taxon>Buddlejeae</taxon>
        <taxon>Buddleja</taxon>
    </lineage>
</organism>
<dbReference type="InterPro" id="IPR000225">
    <property type="entry name" value="Armadillo"/>
</dbReference>
<dbReference type="Proteomes" id="UP000826271">
    <property type="component" value="Unassembled WGS sequence"/>
</dbReference>
<dbReference type="SUPFAM" id="SSF48371">
    <property type="entry name" value="ARM repeat"/>
    <property type="match status" value="1"/>
</dbReference>
<feature type="repeat" description="ARM" evidence="2">
    <location>
        <begin position="278"/>
        <end position="323"/>
    </location>
</feature>
<proteinExistence type="predicted"/>